<feature type="domain" description="GHMP kinase N-terminal" evidence="8">
    <location>
        <begin position="79"/>
        <end position="130"/>
    </location>
</feature>
<keyword evidence="2 10" id="KW-0808">Transferase</keyword>
<dbReference type="GO" id="GO:0050515">
    <property type="term" value="F:4-(cytidine 5'-diphospho)-2-C-methyl-D-erythritol kinase activity"/>
    <property type="evidence" value="ECO:0007669"/>
    <property type="project" value="UniProtKB-UniRule"/>
</dbReference>
<dbReference type="InterPro" id="IPR013750">
    <property type="entry name" value="GHMP_kinase_C_dom"/>
</dbReference>
<keyword evidence="4 10" id="KW-0418">Kinase</keyword>
<accession>A0A538TM32</accession>
<dbReference type="PANTHER" id="PTHR43527:SF2">
    <property type="entry name" value="4-DIPHOSPHOCYTIDYL-2-C-METHYL-D-ERYTHRITOL KINASE, CHLOROPLASTIC"/>
    <property type="match status" value="1"/>
</dbReference>
<dbReference type="Gene3D" id="3.30.230.10">
    <property type="match status" value="1"/>
</dbReference>
<name>A0A538TM32_UNCEI</name>
<dbReference type="PANTHER" id="PTHR43527">
    <property type="entry name" value="4-DIPHOSPHOCYTIDYL-2-C-METHYL-D-ERYTHRITOL KINASE, CHLOROPLASTIC"/>
    <property type="match status" value="1"/>
</dbReference>
<dbReference type="InterPro" id="IPR036554">
    <property type="entry name" value="GHMP_kinase_C_sf"/>
</dbReference>
<dbReference type="AlphaFoldDB" id="A0A538TM32"/>
<dbReference type="NCBIfam" id="TIGR00154">
    <property type="entry name" value="ispE"/>
    <property type="match status" value="1"/>
</dbReference>
<dbReference type="InterPro" id="IPR014721">
    <property type="entry name" value="Ribsml_uS5_D2-typ_fold_subgr"/>
</dbReference>
<evidence type="ECO:0000259" key="8">
    <source>
        <dbReference type="Pfam" id="PF00288"/>
    </source>
</evidence>
<dbReference type="EC" id="2.7.1.148" evidence="6"/>
<evidence type="ECO:0000313" key="10">
    <source>
        <dbReference type="EMBL" id="TMQ64677.1"/>
    </source>
</evidence>
<gene>
    <name evidence="10" type="primary">ispE</name>
    <name evidence="10" type="ORF">E6K79_06460</name>
</gene>
<evidence type="ECO:0000256" key="2">
    <source>
        <dbReference type="ARBA" id="ARBA00022679"/>
    </source>
</evidence>
<comment type="similarity">
    <text evidence="1">Belongs to the GHMP kinase family. IspE subfamily.</text>
</comment>
<evidence type="ECO:0000256" key="4">
    <source>
        <dbReference type="ARBA" id="ARBA00022777"/>
    </source>
</evidence>
<reference evidence="10 11" key="1">
    <citation type="journal article" date="2019" name="Nat. Microbiol.">
        <title>Mediterranean grassland soil C-N compound turnover is dependent on rainfall and depth, and is mediated by genomically divergent microorganisms.</title>
        <authorList>
            <person name="Diamond S."/>
            <person name="Andeer P.F."/>
            <person name="Li Z."/>
            <person name="Crits-Christoph A."/>
            <person name="Burstein D."/>
            <person name="Anantharaman K."/>
            <person name="Lane K.R."/>
            <person name="Thomas B.C."/>
            <person name="Pan C."/>
            <person name="Northen T.R."/>
            <person name="Banfield J.F."/>
        </authorList>
    </citation>
    <scope>NUCLEOTIDE SEQUENCE [LARGE SCALE GENOMIC DNA]</scope>
    <source>
        <strain evidence="10">WS_9</strain>
    </source>
</reference>
<evidence type="ECO:0000256" key="1">
    <source>
        <dbReference type="ARBA" id="ARBA00009684"/>
    </source>
</evidence>
<evidence type="ECO:0000259" key="9">
    <source>
        <dbReference type="Pfam" id="PF08544"/>
    </source>
</evidence>
<dbReference type="InterPro" id="IPR006204">
    <property type="entry name" value="GHMP_kinase_N_dom"/>
</dbReference>
<evidence type="ECO:0000256" key="7">
    <source>
        <dbReference type="SAM" id="MobiDB-lite"/>
    </source>
</evidence>
<dbReference type="InterPro" id="IPR004424">
    <property type="entry name" value="IspE"/>
</dbReference>
<dbReference type="Pfam" id="PF00288">
    <property type="entry name" value="GHMP_kinases_N"/>
    <property type="match status" value="1"/>
</dbReference>
<dbReference type="Pfam" id="PF08544">
    <property type="entry name" value="GHMP_kinases_C"/>
    <property type="match status" value="1"/>
</dbReference>
<evidence type="ECO:0000256" key="3">
    <source>
        <dbReference type="ARBA" id="ARBA00022741"/>
    </source>
</evidence>
<dbReference type="EMBL" id="VBOZ01000017">
    <property type="protein sequence ID" value="TMQ64677.1"/>
    <property type="molecule type" value="Genomic_DNA"/>
</dbReference>
<feature type="domain" description="GHMP kinase C-terminal" evidence="9">
    <location>
        <begin position="185"/>
        <end position="254"/>
    </location>
</feature>
<keyword evidence="3" id="KW-0547">Nucleotide-binding</keyword>
<proteinExistence type="inferred from homology"/>
<keyword evidence="5" id="KW-0067">ATP-binding</keyword>
<dbReference type="GO" id="GO:0016114">
    <property type="term" value="P:terpenoid biosynthetic process"/>
    <property type="evidence" value="ECO:0007669"/>
    <property type="project" value="UniProtKB-UniRule"/>
</dbReference>
<evidence type="ECO:0000256" key="6">
    <source>
        <dbReference type="NCBIfam" id="TIGR00154"/>
    </source>
</evidence>
<dbReference type="GO" id="GO:0005524">
    <property type="term" value="F:ATP binding"/>
    <property type="evidence" value="ECO:0007669"/>
    <property type="project" value="UniProtKB-KW"/>
</dbReference>
<evidence type="ECO:0000256" key="5">
    <source>
        <dbReference type="ARBA" id="ARBA00022840"/>
    </source>
</evidence>
<feature type="region of interest" description="Disordered" evidence="7">
    <location>
        <begin position="1"/>
        <end position="71"/>
    </location>
</feature>
<protein>
    <recommendedName>
        <fullName evidence="6">4-(cytidine 5'-diphospho)-2-C-methyl-D-erythritol kinase</fullName>
        <ecNumber evidence="6">2.7.1.148</ecNumber>
    </recommendedName>
</protein>
<dbReference type="SUPFAM" id="SSF55060">
    <property type="entry name" value="GHMP Kinase, C-terminal domain"/>
    <property type="match status" value="1"/>
</dbReference>
<dbReference type="SUPFAM" id="SSF54211">
    <property type="entry name" value="Ribosomal protein S5 domain 2-like"/>
    <property type="match status" value="1"/>
</dbReference>
<feature type="compositionally biased region" description="Basic and acidic residues" evidence="7">
    <location>
        <begin position="22"/>
        <end position="33"/>
    </location>
</feature>
<dbReference type="InterPro" id="IPR020568">
    <property type="entry name" value="Ribosomal_Su5_D2-typ_SF"/>
</dbReference>
<evidence type="ECO:0000313" key="11">
    <source>
        <dbReference type="Proteomes" id="UP000317691"/>
    </source>
</evidence>
<dbReference type="Proteomes" id="UP000317691">
    <property type="component" value="Unassembled WGS sequence"/>
</dbReference>
<organism evidence="10 11">
    <name type="scientific">Eiseniibacteriota bacterium</name>
    <dbReference type="NCBI Taxonomy" id="2212470"/>
    <lineage>
        <taxon>Bacteria</taxon>
        <taxon>Candidatus Eiseniibacteriota</taxon>
    </lineage>
</organism>
<dbReference type="Gene3D" id="3.30.70.890">
    <property type="entry name" value="GHMP kinase, C-terminal domain"/>
    <property type="match status" value="1"/>
</dbReference>
<sequence length="279" mass="29316">MPGKGQSGPVGSRTPRRRIPRSRYDHASGDARGRAHARGGAGGLRAPHARDPDTSGRPQPRGAGLASHLRARGRGEIPIPIGAGLGGGSSDAAGLLAGVNHLLALRLTKTELQSLGARLGSDVPFFFEGGTARATGRGERVRQLCPIEPFWAVLVTPPIAISTTWAYGRIRFYLTPKSRGATLLASAIGSREWGAVADAMHNVFEDVVLPEFPSLAELKRSLIGCGTVNALLSGSGSTLYGVTRSFDEAMRAAKGIAGRGAEVRVVRTLERGVYVARRA</sequence>
<comment type="caution">
    <text evidence="10">The sequence shown here is derived from an EMBL/GenBank/DDBJ whole genome shotgun (WGS) entry which is preliminary data.</text>
</comment>